<feature type="region of interest" description="Disordered" evidence="2">
    <location>
        <begin position="107"/>
        <end position="169"/>
    </location>
</feature>
<dbReference type="Pfam" id="PF00443">
    <property type="entry name" value="UCH"/>
    <property type="match status" value="1"/>
</dbReference>
<keyword evidence="4" id="KW-1185">Reference proteome</keyword>
<dbReference type="GO" id="GO:0005634">
    <property type="term" value="C:nucleus"/>
    <property type="evidence" value="ECO:0007669"/>
    <property type="project" value="TreeGrafter"/>
</dbReference>
<feature type="region of interest" description="Disordered" evidence="2">
    <location>
        <begin position="194"/>
        <end position="223"/>
    </location>
</feature>
<dbReference type="GO" id="GO:0000082">
    <property type="term" value="P:G1/S transition of mitotic cell cycle"/>
    <property type="evidence" value="ECO:0007669"/>
    <property type="project" value="TreeGrafter"/>
</dbReference>
<dbReference type="PROSITE" id="PS00973">
    <property type="entry name" value="USP_2"/>
    <property type="match status" value="1"/>
</dbReference>
<dbReference type="AlphaFoldDB" id="A0A914CTK0"/>
<dbReference type="CDD" id="cd02257">
    <property type="entry name" value="Peptidase_C19"/>
    <property type="match status" value="1"/>
</dbReference>
<dbReference type="PANTHER" id="PTHR24006">
    <property type="entry name" value="UBIQUITIN CARBOXYL-TERMINAL HYDROLASE"/>
    <property type="match status" value="1"/>
</dbReference>
<dbReference type="InterPro" id="IPR050164">
    <property type="entry name" value="Peptidase_C19"/>
</dbReference>
<comment type="similarity">
    <text evidence="1">Belongs to the peptidase C19 family.</text>
</comment>
<dbReference type="Gene3D" id="3.90.70.10">
    <property type="entry name" value="Cysteine proteinases"/>
    <property type="match status" value="1"/>
</dbReference>
<feature type="region of interest" description="Disordered" evidence="2">
    <location>
        <begin position="1014"/>
        <end position="1045"/>
    </location>
</feature>
<evidence type="ECO:0000256" key="2">
    <source>
        <dbReference type="SAM" id="MobiDB-lite"/>
    </source>
</evidence>
<evidence type="ECO:0000256" key="1">
    <source>
        <dbReference type="ARBA" id="ARBA00009085"/>
    </source>
</evidence>
<dbReference type="GO" id="GO:0004843">
    <property type="term" value="F:cysteine-type deubiquitinase activity"/>
    <property type="evidence" value="ECO:0007669"/>
    <property type="project" value="InterPro"/>
</dbReference>
<proteinExistence type="inferred from homology"/>
<protein>
    <submittedName>
        <fullName evidence="5">USP domain-containing protein</fullName>
    </submittedName>
</protein>
<reference evidence="5" key="1">
    <citation type="submission" date="2022-11" db="UniProtKB">
        <authorList>
            <consortium name="WormBaseParasite"/>
        </authorList>
    </citation>
    <scope>IDENTIFICATION</scope>
</reference>
<feature type="domain" description="USP" evidence="3">
    <location>
        <begin position="491"/>
        <end position="780"/>
    </location>
</feature>
<feature type="compositionally biased region" description="Low complexity" evidence="2">
    <location>
        <begin position="896"/>
        <end position="907"/>
    </location>
</feature>
<accession>A0A914CTK0</accession>
<dbReference type="WBParaSite" id="ACRNAN_scaffold1445.g8991.t1">
    <property type="protein sequence ID" value="ACRNAN_scaffold1445.g8991.t1"/>
    <property type="gene ID" value="ACRNAN_scaffold1445.g8991"/>
</dbReference>
<evidence type="ECO:0000259" key="3">
    <source>
        <dbReference type="PROSITE" id="PS50235"/>
    </source>
</evidence>
<dbReference type="Proteomes" id="UP000887540">
    <property type="component" value="Unplaced"/>
</dbReference>
<dbReference type="InterPro" id="IPR018200">
    <property type="entry name" value="USP_CS"/>
</dbReference>
<feature type="region of interest" description="Disordered" evidence="2">
    <location>
        <begin position="1078"/>
        <end position="1102"/>
    </location>
</feature>
<dbReference type="PANTHER" id="PTHR24006:SF915">
    <property type="entry name" value="UBIQUITIN CARBOXYL-TERMINAL HYDROLASE-RELATED"/>
    <property type="match status" value="1"/>
</dbReference>
<organism evidence="4 5">
    <name type="scientific">Acrobeloides nanus</name>
    <dbReference type="NCBI Taxonomy" id="290746"/>
    <lineage>
        <taxon>Eukaryota</taxon>
        <taxon>Metazoa</taxon>
        <taxon>Ecdysozoa</taxon>
        <taxon>Nematoda</taxon>
        <taxon>Chromadorea</taxon>
        <taxon>Rhabditida</taxon>
        <taxon>Tylenchina</taxon>
        <taxon>Cephalobomorpha</taxon>
        <taxon>Cephaloboidea</taxon>
        <taxon>Cephalobidae</taxon>
        <taxon>Acrobeloides</taxon>
    </lineage>
</organism>
<dbReference type="InterPro" id="IPR038765">
    <property type="entry name" value="Papain-like_cys_pep_sf"/>
</dbReference>
<evidence type="ECO:0000313" key="5">
    <source>
        <dbReference type="WBParaSite" id="ACRNAN_scaffold1445.g8991.t1"/>
    </source>
</evidence>
<feature type="compositionally biased region" description="Low complexity" evidence="2">
    <location>
        <begin position="110"/>
        <end position="128"/>
    </location>
</feature>
<dbReference type="GO" id="GO:0016579">
    <property type="term" value="P:protein deubiquitination"/>
    <property type="evidence" value="ECO:0007669"/>
    <property type="project" value="InterPro"/>
</dbReference>
<name>A0A914CTK0_9BILA</name>
<dbReference type="GO" id="GO:0005829">
    <property type="term" value="C:cytosol"/>
    <property type="evidence" value="ECO:0007669"/>
    <property type="project" value="TreeGrafter"/>
</dbReference>
<dbReference type="InterPro" id="IPR001394">
    <property type="entry name" value="Peptidase_C19_UCH"/>
</dbReference>
<feature type="region of interest" description="Disordered" evidence="2">
    <location>
        <begin position="829"/>
        <end position="945"/>
    </location>
</feature>
<dbReference type="PROSITE" id="PS50235">
    <property type="entry name" value="USP_3"/>
    <property type="match status" value="1"/>
</dbReference>
<feature type="compositionally biased region" description="Low complexity" evidence="2">
    <location>
        <begin position="1078"/>
        <end position="1098"/>
    </location>
</feature>
<dbReference type="SUPFAM" id="SSF54001">
    <property type="entry name" value="Cysteine proteinases"/>
    <property type="match status" value="1"/>
</dbReference>
<feature type="compositionally biased region" description="Polar residues" evidence="2">
    <location>
        <begin position="840"/>
        <end position="872"/>
    </location>
</feature>
<sequence>MPKGYSDDVKTAVILYANKCGIKSASITFKISIATIYTWLKNADEEKIRRNTQRLREQLCDIQQQALSSSRSQSSAHQEKDGYRFNPIGLKYQTYLINTLNEVAMNSSGPSTLDSSQTPSLLSSTPISRPENIPTPDNKLQKSNEKNNSPKRRSTTPLSTPSIKRERLETSQQIFEPEVPEDDDDIQVIAIKPGKRNSGRNPEPFNNPVIHSPTQISTPPTTNPIPTKPIENGIENMEIGNSPPLPQEISRMNLNNGPEKCLEENRLAVYYAQGKIKPIQAFNTFSLPPMKNEINPNNFNMGLKHTANFGNQFGAVSRNEPTKIEYHIHAQNLYLSQQPNMFNPQALAYGFPSNYIDNSYSYGEQSAIQGLMPQPSQNFMILPNENFAMPGILQAPSMPPDIAVHTNMPPREPILMSTTQASRSFVPPEFMPTSANILLLIFYTYIVFVIYDMAPRGWMSRINNMPDWRPDNDDECSREEEFESEQDTPEIGFPNLGNTCFMNAVLKSLTNLEGLVSAVFYSANVLKERYNKPLILYEAFLNLVDRQKIKPSLEIIRKKTNFTDGKQHDAMEFFTTLLQKFTEEFNMTIGGNSTINDPMAYCFNAEIIQYKNCQKCQINNSEKQIIENHIAAPITNDTKSIFDVIHELKQEEPVEYSCSCTSEGAKINTKFLTFPKYLVIALKRYEYKNGKCTKNGKKIKIDRQLTIQSIEKDQGSKTFNLMSIITHEGESPNKGHYITFQRRYAASWHKFDDHKVSIVSEVDVMESAMTRGYIMTKYTNELKATVIAYALKIGDKGASIAAKDFGISPITVKAWVTHYQMSMYKDMANQKSANKKEPTKNPTTITNQLKNPQIGQNPVAPNNTSVTTQSPARAQKAAKISPPTPSPVPSLPTPATPKVKVTKPAVVHETPNPKRARINSASSNGLSEAPPKKHFRPANADAPPVINENTQMDENTNLFSAAKICEAQYDLVQMQKYVYPYTKNGNRMFEELRLSHYQNNPNQAQRQQKNSFESNFQMGNHNGNFGNLSKQTTSPSNNPFCFPTNNNSQTPIIQFHFHGNTNIHLGGGSGGSAFPAISLGSPSVSSPQGSSSPSFSSPNTGQNDLLGNLFRLIAASQSNNNSSFPQASNNQLT</sequence>
<dbReference type="InterPro" id="IPR028889">
    <property type="entry name" value="USP"/>
</dbReference>
<feature type="compositionally biased region" description="Pro residues" evidence="2">
    <location>
        <begin position="882"/>
        <end position="895"/>
    </location>
</feature>
<evidence type="ECO:0000313" key="4">
    <source>
        <dbReference type="Proteomes" id="UP000887540"/>
    </source>
</evidence>